<dbReference type="EMBL" id="PEBV01000002">
    <property type="protein sequence ID" value="PTQ54639.1"/>
    <property type="molecule type" value="Genomic_DNA"/>
</dbReference>
<dbReference type="Pfam" id="PF14141">
    <property type="entry name" value="YqzM"/>
    <property type="match status" value="1"/>
</dbReference>
<dbReference type="AlphaFoldDB" id="A0A2T5GEN8"/>
<feature type="transmembrane region" description="Helical" evidence="1">
    <location>
        <begin position="30"/>
        <end position="55"/>
    </location>
</feature>
<evidence type="ECO:0008006" key="4">
    <source>
        <dbReference type="Google" id="ProtNLM"/>
    </source>
</evidence>
<comment type="caution">
    <text evidence="2">The sequence shown here is derived from an EMBL/GenBank/DDBJ whole genome shotgun (WGS) entry which is preliminary data.</text>
</comment>
<evidence type="ECO:0000313" key="2">
    <source>
        <dbReference type="EMBL" id="PTQ54639.1"/>
    </source>
</evidence>
<accession>A0A2T5GEN8</accession>
<evidence type="ECO:0000313" key="3">
    <source>
        <dbReference type="Proteomes" id="UP000244180"/>
    </source>
</evidence>
<evidence type="ECO:0000256" key="1">
    <source>
        <dbReference type="SAM" id="Phobius"/>
    </source>
</evidence>
<name>A0A2T5GEN8_HYDSH</name>
<gene>
    <name evidence="2" type="ORF">HSCHL_2230</name>
</gene>
<dbReference type="InterPro" id="IPR025416">
    <property type="entry name" value="YqzM"/>
</dbReference>
<reference evidence="2 3" key="1">
    <citation type="submission" date="2017-08" db="EMBL/GenBank/DDBJ databases">
        <title>Burning lignite coal seam in the remote Altai Mountains harbors a hydrogen-driven thermophilic microbial community.</title>
        <authorList>
            <person name="Kadnikov V.V."/>
            <person name="Mardanov A.V."/>
            <person name="Ivasenko D."/>
            <person name="Beletsky A.V."/>
            <person name="Karnachuk O.V."/>
            <person name="Ravin N.V."/>
        </authorList>
    </citation>
    <scope>NUCLEOTIDE SEQUENCE [LARGE SCALE GENOMIC DNA]</scope>
    <source>
        <strain evidence="2">AL33</strain>
    </source>
</reference>
<keyword evidence="1" id="KW-0812">Transmembrane</keyword>
<organism evidence="2 3">
    <name type="scientific">Hydrogenibacillus schlegelii</name>
    <name type="common">Bacillus schlegelii</name>
    <dbReference type="NCBI Taxonomy" id="1484"/>
    <lineage>
        <taxon>Bacteria</taxon>
        <taxon>Bacillati</taxon>
        <taxon>Bacillota</taxon>
        <taxon>Bacilli</taxon>
        <taxon>Bacillales</taxon>
        <taxon>Bacillales Family X. Incertae Sedis</taxon>
        <taxon>Hydrogenibacillus</taxon>
    </lineage>
</organism>
<proteinExistence type="predicted"/>
<dbReference type="Proteomes" id="UP000244180">
    <property type="component" value="Unassembled WGS sequence"/>
</dbReference>
<sequence length="56" mass="6163">MTLAEGRERTMTENAGKAPRVREENDLYDAIVGFLVAFGFFFGLGLLAMILKIVLG</sequence>
<keyword evidence="1" id="KW-1133">Transmembrane helix</keyword>
<protein>
    <recommendedName>
        <fullName evidence="4">YqzM family protein</fullName>
    </recommendedName>
</protein>
<keyword evidence="1" id="KW-0472">Membrane</keyword>